<reference evidence="2 3" key="1">
    <citation type="submission" date="2024-03" db="EMBL/GenBank/DDBJ databases">
        <title>Genome-scale model development and genomic sequencing of the oleaginous clade Lipomyces.</title>
        <authorList>
            <consortium name="Lawrence Berkeley National Laboratory"/>
            <person name="Czajka J.J."/>
            <person name="Han Y."/>
            <person name="Kim J."/>
            <person name="Mondo S.J."/>
            <person name="Hofstad B.A."/>
            <person name="Robles A."/>
            <person name="Haridas S."/>
            <person name="Riley R."/>
            <person name="LaButti K."/>
            <person name="Pangilinan J."/>
            <person name="Andreopoulos W."/>
            <person name="Lipzen A."/>
            <person name="Yan J."/>
            <person name="Wang M."/>
            <person name="Ng V."/>
            <person name="Grigoriev I.V."/>
            <person name="Spatafora J.W."/>
            <person name="Magnuson J.K."/>
            <person name="Baker S.E."/>
            <person name="Pomraning K.R."/>
        </authorList>
    </citation>
    <scope>NUCLEOTIDE SEQUENCE [LARGE SCALE GENOMIC DNA]</scope>
    <source>
        <strain evidence="2 3">Phaff 52-87</strain>
    </source>
</reference>
<evidence type="ECO:0000313" key="3">
    <source>
        <dbReference type="Proteomes" id="UP001498771"/>
    </source>
</evidence>
<feature type="chain" id="PRO_5046539154" description="Secreted protein" evidence="1">
    <location>
        <begin position="17"/>
        <end position="78"/>
    </location>
</feature>
<evidence type="ECO:0000256" key="1">
    <source>
        <dbReference type="SAM" id="SignalP"/>
    </source>
</evidence>
<evidence type="ECO:0008006" key="4">
    <source>
        <dbReference type="Google" id="ProtNLM"/>
    </source>
</evidence>
<protein>
    <recommendedName>
        <fullName evidence="4">Secreted protein</fullName>
    </recommendedName>
</protein>
<sequence length="78" mass="9112">MFLLLLLSERGILVHSLLRVVARVGVSADLRFLLLRLLIRMRLGLRRRVAILRIEPAKVRLLSISCHRRSLSSLRHRH</sequence>
<accession>A0ABR1F552</accession>
<feature type="signal peptide" evidence="1">
    <location>
        <begin position="1"/>
        <end position="16"/>
    </location>
</feature>
<dbReference type="GeneID" id="90038169"/>
<organism evidence="2 3">
    <name type="scientific">Myxozyma melibiosi</name>
    <dbReference type="NCBI Taxonomy" id="54550"/>
    <lineage>
        <taxon>Eukaryota</taxon>
        <taxon>Fungi</taxon>
        <taxon>Dikarya</taxon>
        <taxon>Ascomycota</taxon>
        <taxon>Saccharomycotina</taxon>
        <taxon>Lipomycetes</taxon>
        <taxon>Lipomycetales</taxon>
        <taxon>Lipomycetaceae</taxon>
        <taxon>Myxozyma</taxon>
    </lineage>
</organism>
<evidence type="ECO:0000313" key="2">
    <source>
        <dbReference type="EMBL" id="KAK7204971.1"/>
    </source>
</evidence>
<keyword evidence="3" id="KW-1185">Reference proteome</keyword>
<gene>
    <name evidence="2" type="ORF">BZA70DRAFT_278774</name>
</gene>
<dbReference type="RefSeq" id="XP_064768004.1">
    <property type="nucleotide sequence ID" value="XM_064912657.1"/>
</dbReference>
<dbReference type="Proteomes" id="UP001498771">
    <property type="component" value="Unassembled WGS sequence"/>
</dbReference>
<proteinExistence type="predicted"/>
<comment type="caution">
    <text evidence="2">The sequence shown here is derived from an EMBL/GenBank/DDBJ whole genome shotgun (WGS) entry which is preliminary data.</text>
</comment>
<keyword evidence="1" id="KW-0732">Signal</keyword>
<name>A0ABR1F552_9ASCO</name>
<dbReference type="EMBL" id="JBBJBU010000006">
    <property type="protein sequence ID" value="KAK7204971.1"/>
    <property type="molecule type" value="Genomic_DNA"/>
</dbReference>